<feature type="transmembrane region" description="Helical" evidence="3">
    <location>
        <begin position="471"/>
        <end position="489"/>
    </location>
</feature>
<feature type="transmembrane region" description="Helical" evidence="3">
    <location>
        <begin position="427"/>
        <end position="450"/>
    </location>
</feature>
<feature type="coiled-coil region" evidence="1">
    <location>
        <begin position="40"/>
        <end position="67"/>
    </location>
</feature>
<sequence length="1133" mass="123965">TLATLDTAALQQGINAAQGQVASANIRRSKAAQGPEAHELQTQKLQVEKAKQTAAKAEQEHAQAQALYAGGAISKDELDRLALADRQAKLDLQEEEVAYGKLLKGADRLDVEEANAQVQQANVELSRAKQEAADAVLKAPFSGIVAAIPQAQSEQTGPGSEVIRLVDTSSWLIKLQVESEQISSWQPGAAATVKAQDGTEAEGKVSFVSPVMDQALGSYPVEVTVAGSEVNWKGGMTVTCHYAREGKEAALVPVSSVGISEEENYVLKIQDNTVKKTPVKLGAIHGTFYEVLEGLEAGDQVVGSGLSYLVDGEAVKVTRPIEESVRAVGDALTITAESRAGASSVTVETSEKLGSDYKERLEKKLGEVAKQLPVTEWSISQDNLADNRVGFYLLHGNDVQTLSDIARYTVYENLIRLPGMWLSGVPLSYSTVGPVAIFALLFTGAGSALLHRMHRQEAHSFLGGLRIAGKLMKPILLAIVVWTSCWMGLMMTDFLEGTDRIVLDHAWPVLVLGTGGLILVYGFLTPVLAGLWLTHPAAEESPRSRLLPSGKAAGYVLARWERLVKQGFLPYGITLVVSIFVVVMLHSFVLVDDYGELAANGKDLSLEMVQGSSIDEAMRASQIAEERLRSLAEVRDLYTVASKERLAIHLKLADKYDWTMERTDLEKELDKRLRDIPGTDPFAFVASDDVKTRLEFTVKGPSLLTAQAIAQEVLTQLEKYTARDEDGQEIITDERIGTGTAKTIIEIRPKPDMLARYQVSEAEIKHQLESYLGEKSAGSVFWNEQSVPVVVRFPDNWMEYPEQVKNILIRTPAGKVHLGDLVSWKLGKEPPTYQREDGLYVFTVSSAVRDAGRIDSLAYVLPLRMQKTMIIPEGYSVLNADELKKLNEEQSDKADWSGRVLAVIAVIASVLLASLLLQRRTRDGIFALALLPVLAGGVMLGLLVMDRPMNGMAFYGMTGAIALLVQQALVLLEDLYAARAEESTIKDAVQAGTARAFASQAAVFGAVALASVPLTFGWVGGIDPFASFASTLFFGTLLAAFAVIAVLPAMYYAAEWKEATKVEITLPIVLQRIHVWWENERIRKQDAKERKQWLKQRREEQRKHRVDNDAPVKKDLTHQDFLPLSASSNDLNR</sequence>
<dbReference type="eggNOG" id="ENOG502SZ1Y">
    <property type="taxonomic scope" value="Eukaryota"/>
</dbReference>
<dbReference type="Gene3D" id="3.30.2090.10">
    <property type="entry name" value="Multidrug efflux transporter AcrB TolC docking domain, DN and DC subdomains"/>
    <property type="match status" value="1"/>
</dbReference>
<feature type="transmembrane region" description="Helical" evidence="3">
    <location>
        <begin position="509"/>
        <end position="533"/>
    </location>
</feature>
<dbReference type="SUPFAM" id="SSF82714">
    <property type="entry name" value="Multidrug efflux transporter AcrB TolC docking domain, DN and DC subdomains"/>
    <property type="match status" value="1"/>
</dbReference>
<dbReference type="PANTHER" id="PTHR32063">
    <property type="match status" value="1"/>
</dbReference>
<feature type="transmembrane region" description="Helical" evidence="3">
    <location>
        <begin position="924"/>
        <end position="945"/>
    </location>
</feature>
<evidence type="ECO:0000313" key="5">
    <source>
        <dbReference type="EMBL" id="EDQ48674.1"/>
    </source>
</evidence>
<dbReference type="Gene3D" id="1.20.1640.10">
    <property type="entry name" value="Multidrug efflux transporter AcrB transmembrane domain"/>
    <property type="match status" value="2"/>
</dbReference>
<dbReference type="GO" id="GO:0022857">
    <property type="term" value="F:transmembrane transporter activity"/>
    <property type="evidence" value="ECO:0007669"/>
    <property type="project" value="InterPro"/>
</dbReference>
<protein>
    <submittedName>
        <fullName evidence="5">Predicted protein</fullName>
    </submittedName>
</protein>
<feature type="transmembrane region" description="Helical" evidence="3">
    <location>
        <begin position="951"/>
        <end position="976"/>
    </location>
</feature>
<dbReference type="NCBIfam" id="TIGR01730">
    <property type="entry name" value="RND_mfp"/>
    <property type="match status" value="1"/>
</dbReference>
<organism>
    <name type="scientific">Physcomitrium patens</name>
    <name type="common">Spreading-leaved earth moss</name>
    <name type="synonym">Physcomitrella patens</name>
    <dbReference type="NCBI Taxonomy" id="3218"/>
    <lineage>
        <taxon>Eukaryota</taxon>
        <taxon>Viridiplantae</taxon>
        <taxon>Streptophyta</taxon>
        <taxon>Embryophyta</taxon>
        <taxon>Bryophyta</taxon>
        <taxon>Bryophytina</taxon>
        <taxon>Bryopsida</taxon>
        <taxon>Funariidae</taxon>
        <taxon>Funariales</taxon>
        <taxon>Funariaceae</taxon>
        <taxon>Physcomitrium</taxon>
    </lineage>
</organism>
<evidence type="ECO:0000256" key="2">
    <source>
        <dbReference type="SAM" id="MobiDB-lite"/>
    </source>
</evidence>
<feature type="transmembrane region" description="Helical" evidence="3">
    <location>
        <begin position="1025"/>
        <end position="1047"/>
    </location>
</feature>
<dbReference type="InterPro" id="IPR006143">
    <property type="entry name" value="RND_pump_MFP"/>
</dbReference>
<feature type="transmembrane region" description="Helical" evidence="3">
    <location>
        <begin position="568"/>
        <end position="591"/>
    </location>
</feature>
<feature type="region of interest" description="Disordered" evidence="2">
    <location>
        <begin position="1093"/>
        <end position="1117"/>
    </location>
</feature>
<feature type="transmembrane region" description="Helical" evidence="3">
    <location>
        <begin position="997"/>
        <end position="1019"/>
    </location>
</feature>
<keyword evidence="3" id="KW-0812">Transmembrane</keyword>
<dbReference type="Gene3D" id="3.30.70.1430">
    <property type="entry name" value="Multidrug efflux transporter AcrB pore domain"/>
    <property type="match status" value="2"/>
</dbReference>
<dbReference type="SUPFAM" id="SSF82866">
    <property type="entry name" value="Multidrug efflux transporter AcrB transmembrane domain"/>
    <property type="match status" value="1"/>
</dbReference>
<dbReference type="HOGENOM" id="CLU_387644_0_0_1"/>
<dbReference type="Gene3D" id="3.30.70.1440">
    <property type="entry name" value="Multidrug efflux transporter AcrB pore domain"/>
    <property type="match status" value="1"/>
</dbReference>
<dbReference type="InterPro" id="IPR058637">
    <property type="entry name" value="YknX-like_C"/>
</dbReference>
<gene>
    <name evidence="5" type="ORF">PHYPADRAFT_103371</name>
</gene>
<proteinExistence type="predicted"/>
<feature type="non-terminal residue" evidence="5">
    <location>
        <position position="1133"/>
    </location>
</feature>
<feature type="non-terminal residue" evidence="5">
    <location>
        <position position="1"/>
    </location>
</feature>
<accession>A9U6M9</accession>
<evidence type="ECO:0000256" key="3">
    <source>
        <dbReference type="SAM" id="Phobius"/>
    </source>
</evidence>
<keyword evidence="3" id="KW-0472">Membrane</keyword>
<name>A9U6M9_PHYPA</name>
<dbReference type="GO" id="GO:0016020">
    <property type="term" value="C:membrane"/>
    <property type="evidence" value="ECO:0007669"/>
    <property type="project" value="InterPro"/>
</dbReference>
<dbReference type="InterPro" id="IPR027463">
    <property type="entry name" value="AcrB_DN_DC_subdom"/>
</dbReference>
<dbReference type="AlphaFoldDB" id="A9U6M9"/>
<dbReference type="Gene3D" id="2.40.30.170">
    <property type="match status" value="1"/>
</dbReference>
<evidence type="ECO:0000259" key="4">
    <source>
        <dbReference type="Pfam" id="PF25989"/>
    </source>
</evidence>
<dbReference type="PANTHER" id="PTHR32063:SF24">
    <property type="entry name" value="CATION EFFLUX SYSTEM (ACRB_ACRD_ACRF FAMILY)"/>
    <property type="match status" value="1"/>
</dbReference>
<feature type="domain" description="YknX-like C-terminal permuted SH3-like" evidence="4">
    <location>
        <begin position="252"/>
        <end position="317"/>
    </location>
</feature>
<feature type="coiled-coil region" evidence="1">
    <location>
        <begin position="111"/>
        <end position="138"/>
    </location>
</feature>
<dbReference type="Pfam" id="PF00873">
    <property type="entry name" value="ACR_tran"/>
    <property type="match status" value="1"/>
</dbReference>
<dbReference type="EMBL" id="DS546110">
    <property type="protein sequence ID" value="EDQ48674.1"/>
    <property type="molecule type" value="Genomic_DNA"/>
</dbReference>
<dbReference type="Pfam" id="PF25989">
    <property type="entry name" value="YknX_C"/>
    <property type="match status" value="1"/>
</dbReference>
<dbReference type="Gene3D" id="3.30.70.1320">
    <property type="entry name" value="Multidrug efflux transporter AcrB pore domain like"/>
    <property type="match status" value="1"/>
</dbReference>
<feature type="transmembrane region" description="Helical" evidence="3">
    <location>
        <begin position="896"/>
        <end position="917"/>
    </location>
</feature>
<dbReference type="SUPFAM" id="SSF111369">
    <property type="entry name" value="HlyD-like secretion proteins"/>
    <property type="match status" value="1"/>
</dbReference>
<dbReference type="InterPro" id="IPR001036">
    <property type="entry name" value="Acrflvin-R"/>
</dbReference>
<keyword evidence="3" id="KW-1133">Transmembrane helix</keyword>
<evidence type="ECO:0000256" key="1">
    <source>
        <dbReference type="SAM" id="Coils"/>
    </source>
</evidence>
<reference evidence="5" key="1">
    <citation type="journal article" date="2008" name="Science">
        <title>The Physcomitrella genome reveals evolutionary insights into the conquest of land by plants.</title>
        <authorList>
            <person name="Rensing S."/>
            <person name="Lang D."/>
            <person name="Zimmer A."/>
            <person name="Terry A."/>
            <person name="Salamov A."/>
            <person name="Shapiro H."/>
            <person name="Nishiyama T."/>
            <person name="Perroud P.-F."/>
            <person name="Lindquist E."/>
            <person name="Kamisugi Y."/>
            <person name="Tanahashi T."/>
            <person name="Sakakibara K."/>
            <person name="Fujita T."/>
            <person name="Oishi K."/>
            <person name="Shin-I T."/>
            <person name="Kuroki Y."/>
            <person name="Toyoda A."/>
            <person name="Suzuki Y."/>
            <person name="Hashimoto A."/>
            <person name="Yamaguchi K."/>
            <person name="Sugano A."/>
            <person name="Kohara Y."/>
            <person name="Fujiyama A."/>
            <person name="Anterola A."/>
            <person name="Aoki S."/>
            <person name="Ashton N."/>
            <person name="Barbazuk W.B."/>
            <person name="Barker E."/>
            <person name="Bennetzen J."/>
            <person name="Bezanilla M."/>
            <person name="Blankenship R."/>
            <person name="Cho S.H."/>
            <person name="Dutcher S."/>
            <person name="Estelle M."/>
            <person name="Fawcett J.A."/>
            <person name="Gundlach H."/>
            <person name="Hanada K."/>
            <person name="Heyl A."/>
            <person name="Hicks K.A."/>
            <person name="Hugh J."/>
            <person name="Lohr M."/>
            <person name="Mayer K."/>
            <person name="Melkozernov A."/>
            <person name="Murata T."/>
            <person name="Nelson D."/>
            <person name="Pils B."/>
            <person name="Prigge M."/>
            <person name="Reiss B."/>
            <person name="Renner T."/>
            <person name="Rombauts S."/>
            <person name="Rushton P."/>
            <person name="Sanderfoot A."/>
            <person name="Schween G."/>
            <person name="Shiu S.-H."/>
            <person name="Stueber K."/>
            <person name="Theodoulou F.L."/>
            <person name="Tu H."/>
            <person name="Van de Peer Y."/>
            <person name="Verrier P.J."/>
            <person name="Waters E."/>
            <person name="Wood A."/>
            <person name="Yang L."/>
            <person name="Cove D."/>
            <person name="Cuming A."/>
            <person name="Hasebe M."/>
            <person name="Lucas S."/>
            <person name="Mishler D.B."/>
            <person name="Reski R."/>
            <person name="Grigoriev I."/>
            <person name="Quatrano R.S."/>
            <person name="Boore J.L."/>
        </authorList>
    </citation>
    <scope>NUCLEOTIDE SEQUENCE [LARGE SCALE GENOMIC DNA]</scope>
</reference>
<dbReference type="Gene3D" id="2.40.420.20">
    <property type="match status" value="1"/>
</dbReference>
<keyword evidence="1" id="KW-0175">Coiled coil</keyword>